<proteinExistence type="predicted"/>
<keyword evidence="2" id="KW-1185">Reference proteome</keyword>
<name>A0ACB9GGP0_CICIN</name>
<evidence type="ECO:0000313" key="2">
    <source>
        <dbReference type="Proteomes" id="UP001055811"/>
    </source>
</evidence>
<evidence type="ECO:0000313" key="1">
    <source>
        <dbReference type="EMBL" id="KAI3782245.1"/>
    </source>
</evidence>
<gene>
    <name evidence="1" type="ORF">L2E82_12285</name>
</gene>
<dbReference type="Proteomes" id="UP001055811">
    <property type="component" value="Linkage Group LG02"/>
</dbReference>
<comment type="caution">
    <text evidence="1">The sequence shown here is derived from an EMBL/GenBank/DDBJ whole genome shotgun (WGS) entry which is preliminary data.</text>
</comment>
<dbReference type="EMBL" id="CM042010">
    <property type="protein sequence ID" value="KAI3782245.1"/>
    <property type="molecule type" value="Genomic_DNA"/>
</dbReference>
<organism evidence="1 2">
    <name type="scientific">Cichorium intybus</name>
    <name type="common">Chicory</name>
    <dbReference type="NCBI Taxonomy" id="13427"/>
    <lineage>
        <taxon>Eukaryota</taxon>
        <taxon>Viridiplantae</taxon>
        <taxon>Streptophyta</taxon>
        <taxon>Embryophyta</taxon>
        <taxon>Tracheophyta</taxon>
        <taxon>Spermatophyta</taxon>
        <taxon>Magnoliopsida</taxon>
        <taxon>eudicotyledons</taxon>
        <taxon>Gunneridae</taxon>
        <taxon>Pentapetalae</taxon>
        <taxon>asterids</taxon>
        <taxon>campanulids</taxon>
        <taxon>Asterales</taxon>
        <taxon>Asteraceae</taxon>
        <taxon>Cichorioideae</taxon>
        <taxon>Cichorieae</taxon>
        <taxon>Cichoriinae</taxon>
        <taxon>Cichorium</taxon>
    </lineage>
</organism>
<protein>
    <submittedName>
        <fullName evidence="1">Uncharacterized protein</fullName>
    </submittedName>
</protein>
<accession>A0ACB9GGP0</accession>
<sequence length="85" mass="9696">MVVDASIAISDKHVCHSSFSPTPPFLFPLSSSSAHDFPLLNNLLRNLLIFFVLHIRIGSKKSLFGYQIRSGRDSWHSILVFRLWL</sequence>
<reference evidence="2" key="1">
    <citation type="journal article" date="2022" name="Mol. Ecol. Resour.">
        <title>The genomes of chicory, endive, great burdock and yacon provide insights into Asteraceae palaeo-polyploidization history and plant inulin production.</title>
        <authorList>
            <person name="Fan W."/>
            <person name="Wang S."/>
            <person name="Wang H."/>
            <person name="Wang A."/>
            <person name="Jiang F."/>
            <person name="Liu H."/>
            <person name="Zhao H."/>
            <person name="Xu D."/>
            <person name="Zhang Y."/>
        </authorList>
    </citation>
    <scope>NUCLEOTIDE SEQUENCE [LARGE SCALE GENOMIC DNA]</scope>
    <source>
        <strain evidence="2">cv. Punajuju</strain>
    </source>
</reference>
<reference evidence="1 2" key="2">
    <citation type="journal article" date="2022" name="Mol. Ecol. Resour.">
        <title>The genomes of chicory, endive, great burdock and yacon provide insights into Asteraceae paleo-polyploidization history and plant inulin production.</title>
        <authorList>
            <person name="Fan W."/>
            <person name="Wang S."/>
            <person name="Wang H."/>
            <person name="Wang A."/>
            <person name="Jiang F."/>
            <person name="Liu H."/>
            <person name="Zhao H."/>
            <person name="Xu D."/>
            <person name="Zhang Y."/>
        </authorList>
    </citation>
    <scope>NUCLEOTIDE SEQUENCE [LARGE SCALE GENOMIC DNA]</scope>
    <source>
        <strain evidence="2">cv. Punajuju</strain>
        <tissue evidence="1">Leaves</tissue>
    </source>
</reference>